<keyword evidence="6" id="KW-0679">Respiratory chain</keyword>
<evidence type="ECO:0000256" key="2">
    <source>
        <dbReference type="ARBA" id="ARBA00004443"/>
    </source>
</evidence>
<evidence type="ECO:0000256" key="9">
    <source>
        <dbReference type="ARBA" id="ARBA00023128"/>
    </source>
</evidence>
<reference evidence="11" key="2">
    <citation type="journal article" date="2023" name="Commun. Biol.">
        <title>Intrasexual cuticular hydrocarbon dimorphism in a wasp sheds light on hydrocarbon biosynthesis genes in Hymenoptera.</title>
        <authorList>
            <person name="Moris V.C."/>
            <person name="Podsiadlowski L."/>
            <person name="Martin S."/>
            <person name="Oeyen J.P."/>
            <person name="Donath A."/>
            <person name="Petersen M."/>
            <person name="Wilbrandt J."/>
            <person name="Misof B."/>
            <person name="Liedtke D."/>
            <person name="Thamm M."/>
            <person name="Scheiner R."/>
            <person name="Schmitt T."/>
            <person name="Niehuis O."/>
        </authorList>
    </citation>
    <scope>NUCLEOTIDE SEQUENCE</scope>
    <source>
        <strain evidence="11">GBR_01_08_01A</strain>
    </source>
</reference>
<evidence type="ECO:0000256" key="6">
    <source>
        <dbReference type="ARBA" id="ARBA00022660"/>
    </source>
</evidence>
<comment type="similarity">
    <text evidence="3">Belongs to the complex I NDUFA5 subunit family.</text>
</comment>
<keyword evidence="10" id="KW-0472">Membrane</keyword>
<comment type="subunit">
    <text evidence="4">Complex I is composed of 45 different subunits.</text>
</comment>
<evidence type="ECO:0000256" key="10">
    <source>
        <dbReference type="ARBA" id="ARBA00023136"/>
    </source>
</evidence>
<keyword evidence="12" id="KW-1185">Reference proteome</keyword>
<dbReference type="GO" id="GO:0022904">
    <property type="term" value="P:respiratory electron transport chain"/>
    <property type="evidence" value="ECO:0007669"/>
    <property type="project" value="InterPro"/>
</dbReference>
<evidence type="ECO:0000313" key="12">
    <source>
        <dbReference type="Proteomes" id="UP001258017"/>
    </source>
</evidence>
<organism evidence="11 12">
    <name type="scientific">Odynerus spinipes</name>
    <dbReference type="NCBI Taxonomy" id="1348599"/>
    <lineage>
        <taxon>Eukaryota</taxon>
        <taxon>Metazoa</taxon>
        <taxon>Ecdysozoa</taxon>
        <taxon>Arthropoda</taxon>
        <taxon>Hexapoda</taxon>
        <taxon>Insecta</taxon>
        <taxon>Pterygota</taxon>
        <taxon>Neoptera</taxon>
        <taxon>Endopterygota</taxon>
        <taxon>Hymenoptera</taxon>
        <taxon>Apocrita</taxon>
        <taxon>Aculeata</taxon>
        <taxon>Vespoidea</taxon>
        <taxon>Vespidae</taxon>
        <taxon>Eumeninae</taxon>
        <taxon>Odynerus</taxon>
    </lineage>
</organism>
<evidence type="ECO:0000256" key="1">
    <source>
        <dbReference type="ARBA" id="ARBA00003195"/>
    </source>
</evidence>
<keyword evidence="5" id="KW-0813">Transport</keyword>
<dbReference type="PANTHER" id="PTHR12653:SF0">
    <property type="entry name" value="NADH DEHYDROGENASE [UBIQUINONE] 1 ALPHA SUBCOMPLEX SUBUNIT 5"/>
    <property type="match status" value="1"/>
</dbReference>
<keyword evidence="8" id="KW-0249">Electron transport</keyword>
<proteinExistence type="inferred from homology"/>
<evidence type="ECO:0000256" key="7">
    <source>
        <dbReference type="ARBA" id="ARBA00022792"/>
    </source>
</evidence>
<sequence length="117" mass="13735">MAGPAKKVTLAGLKLVHNPYVVLKVLHNKMLKTLAKFPEDYVYRQCTEKIIKDRMDILEKNPERADAEEKLGVKYLEELISQAKLEAQLVQRMQVWKPWESLVEEAPKDQWKWPPHK</sequence>
<reference evidence="11" key="1">
    <citation type="submission" date="2021-08" db="EMBL/GenBank/DDBJ databases">
        <authorList>
            <person name="Misof B."/>
            <person name="Oliver O."/>
            <person name="Podsiadlowski L."/>
            <person name="Donath A."/>
            <person name="Peters R."/>
            <person name="Mayer C."/>
            <person name="Rust J."/>
            <person name="Gunkel S."/>
            <person name="Lesny P."/>
            <person name="Martin S."/>
            <person name="Oeyen J.P."/>
            <person name="Petersen M."/>
            <person name="Panagiotis P."/>
            <person name="Wilbrandt J."/>
            <person name="Tanja T."/>
        </authorList>
    </citation>
    <scope>NUCLEOTIDE SEQUENCE</scope>
    <source>
        <strain evidence="11">GBR_01_08_01A</strain>
        <tissue evidence="11">Thorax + abdomen</tissue>
    </source>
</reference>
<comment type="function">
    <text evidence="1">Accessory subunit of the mitochondrial membrane respiratory chain NADH dehydrogenase (Complex I), that is believed not to be involved in catalysis. Complex I functions in the transfer of electrons from NADH to the respiratory chain. The immediate electron acceptor for the enzyme is believed to be ubiquinone.</text>
</comment>
<dbReference type="GO" id="GO:0005743">
    <property type="term" value="C:mitochondrial inner membrane"/>
    <property type="evidence" value="ECO:0007669"/>
    <property type="project" value="UniProtKB-SubCell"/>
</dbReference>
<protein>
    <recommendedName>
        <fullName evidence="13">NADH dehydrogenase [ubiquinone] 1 alpha subcomplex subunit 5</fullName>
    </recommendedName>
</protein>
<gene>
    <name evidence="11" type="ORF">KPH14_002121</name>
</gene>
<dbReference type="EMBL" id="JAIFRP010000038">
    <property type="protein sequence ID" value="KAK2581619.1"/>
    <property type="molecule type" value="Genomic_DNA"/>
</dbReference>
<comment type="caution">
    <text evidence="11">The sequence shown here is derived from an EMBL/GenBank/DDBJ whole genome shotgun (WGS) entry which is preliminary data.</text>
</comment>
<evidence type="ECO:0000313" key="11">
    <source>
        <dbReference type="EMBL" id="KAK2581619.1"/>
    </source>
</evidence>
<evidence type="ECO:0000256" key="5">
    <source>
        <dbReference type="ARBA" id="ARBA00022448"/>
    </source>
</evidence>
<comment type="subcellular location">
    <subcellularLocation>
        <location evidence="2">Mitochondrion inner membrane</location>
        <topology evidence="2">Peripheral membrane protein</topology>
        <orientation evidence="2">Matrix side</orientation>
    </subcellularLocation>
</comment>
<evidence type="ECO:0008006" key="13">
    <source>
        <dbReference type="Google" id="ProtNLM"/>
    </source>
</evidence>
<name>A0AAD9RKW8_9HYME</name>
<evidence type="ECO:0000256" key="4">
    <source>
        <dbReference type="ARBA" id="ARBA00011533"/>
    </source>
</evidence>
<accession>A0AAD9RKW8</accession>
<keyword evidence="7" id="KW-0999">Mitochondrion inner membrane</keyword>
<dbReference type="Pfam" id="PF04716">
    <property type="entry name" value="ETC_C1_NDUFA5"/>
    <property type="match status" value="1"/>
</dbReference>
<dbReference type="PANTHER" id="PTHR12653">
    <property type="entry name" value="NADH-UBIQUINONE OXIDOREDUCTASE 13 KD-B SUBUNIT"/>
    <property type="match status" value="1"/>
</dbReference>
<keyword evidence="9" id="KW-0496">Mitochondrion</keyword>
<dbReference type="Proteomes" id="UP001258017">
    <property type="component" value="Unassembled WGS sequence"/>
</dbReference>
<evidence type="ECO:0000256" key="8">
    <source>
        <dbReference type="ARBA" id="ARBA00022982"/>
    </source>
</evidence>
<evidence type="ECO:0000256" key="3">
    <source>
        <dbReference type="ARBA" id="ARBA00010261"/>
    </source>
</evidence>
<dbReference type="AlphaFoldDB" id="A0AAD9RKW8"/>
<dbReference type="InterPro" id="IPR006806">
    <property type="entry name" value="NDUFA5"/>
</dbReference>